<dbReference type="GO" id="GO:0010181">
    <property type="term" value="F:FMN binding"/>
    <property type="evidence" value="ECO:0007669"/>
    <property type="project" value="InterPro"/>
</dbReference>
<dbReference type="FunFam" id="3.40.50.11540:FF:000001">
    <property type="entry name" value="NADH dehydrogenase [ubiquinone] flavoprotein 1, mitochondrial"/>
    <property type="match status" value="1"/>
</dbReference>
<reference evidence="7 8" key="1">
    <citation type="journal article" date="2009" name="Stand. Genomic Sci.">
        <title>Complete genome sequence of Anaerococcus prevotii type strain (PC1).</title>
        <authorList>
            <person name="Labutti K."/>
            <person name="Pukall R."/>
            <person name="Steenblock K."/>
            <person name="Glavina Del Rio T."/>
            <person name="Tice H."/>
            <person name="Copeland A."/>
            <person name="Cheng J.F."/>
            <person name="Lucas S."/>
            <person name="Chen F."/>
            <person name="Nolan M."/>
            <person name="Bruce D."/>
            <person name="Goodwin L."/>
            <person name="Pitluck S."/>
            <person name="Ivanova N."/>
            <person name="Mavromatis K."/>
            <person name="Ovchinnikova G."/>
            <person name="Pati A."/>
            <person name="Chen A."/>
            <person name="Palaniappan K."/>
            <person name="Land M."/>
            <person name="Hauser L."/>
            <person name="Chang Y.J."/>
            <person name="Jeffries C.D."/>
            <person name="Chain P."/>
            <person name="Saunders E."/>
            <person name="Brettin T."/>
            <person name="Detter J.C."/>
            <person name="Han C."/>
            <person name="Goker M."/>
            <person name="Bristow J."/>
            <person name="Eisen J.A."/>
            <person name="Markowitz V."/>
            <person name="Hugenholtz P."/>
            <person name="Kyrpides N.C."/>
            <person name="Klenk H.P."/>
            <person name="Lapidus A."/>
        </authorList>
    </citation>
    <scope>NUCLEOTIDE SEQUENCE [LARGE SCALE GENOMIC DNA]</scope>
    <source>
        <strain evidence="8">ATCC 9321 / DSM 20548 / JCM 6508 / NCTC 11806 / PC1</strain>
    </source>
</reference>
<name>C7RI02_ANAPD</name>
<keyword evidence="7" id="KW-0560">Oxidoreductase</keyword>
<evidence type="ECO:0000313" key="7">
    <source>
        <dbReference type="EMBL" id="ACV29113.1"/>
    </source>
</evidence>
<evidence type="ECO:0000313" key="8">
    <source>
        <dbReference type="Proteomes" id="UP000002294"/>
    </source>
</evidence>
<dbReference type="Gene3D" id="3.10.20.600">
    <property type="match status" value="1"/>
</dbReference>
<evidence type="ECO:0000256" key="1">
    <source>
        <dbReference type="ARBA" id="ARBA00007523"/>
    </source>
</evidence>
<proteinExistence type="inferred from homology"/>
<accession>C7RI02</accession>
<dbReference type="Pfam" id="PF14697">
    <property type="entry name" value="Fer4_21"/>
    <property type="match status" value="1"/>
</dbReference>
<dbReference type="SUPFAM" id="SSF54862">
    <property type="entry name" value="4Fe-4S ferredoxins"/>
    <property type="match status" value="1"/>
</dbReference>
<dbReference type="STRING" id="525919.Apre_1086"/>
<dbReference type="PANTHER" id="PTHR43578">
    <property type="entry name" value="NADH-QUINONE OXIDOREDUCTASE SUBUNIT F"/>
    <property type="match status" value="1"/>
</dbReference>
<dbReference type="SUPFAM" id="SSF140490">
    <property type="entry name" value="Nqo1C-terminal domain-like"/>
    <property type="match status" value="1"/>
</dbReference>
<evidence type="ECO:0000256" key="2">
    <source>
        <dbReference type="ARBA" id="ARBA00022485"/>
    </source>
</evidence>
<evidence type="ECO:0000256" key="3">
    <source>
        <dbReference type="ARBA" id="ARBA00022723"/>
    </source>
</evidence>
<dbReference type="PANTHER" id="PTHR43578:SF3">
    <property type="entry name" value="NADH-QUINONE OXIDOREDUCTASE SUBUNIT F"/>
    <property type="match status" value="1"/>
</dbReference>
<organism evidence="7 8">
    <name type="scientific">Anaerococcus prevotii (strain ATCC 9321 / DSM 20548 / JCM 6508 / NCTC 11806 / PC1)</name>
    <name type="common">Peptostreptococcus prevotii</name>
    <name type="synonym">Peptococcus prevotii</name>
    <dbReference type="NCBI Taxonomy" id="525919"/>
    <lineage>
        <taxon>Bacteria</taxon>
        <taxon>Bacillati</taxon>
        <taxon>Bacillota</taxon>
        <taxon>Tissierellia</taxon>
        <taxon>Tissierellales</taxon>
        <taxon>Peptoniphilaceae</taxon>
        <taxon>Anaerococcus</taxon>
    </lineage>
</organism>
<dbReference type="Pfam" id="PF01512">
    <property type="entry name" value="Complex1_51K"/>
    <property type="match status" value="1"/>
</dbReference>
<dbReference type="Gene3D" id="1.20.1440.230">
    <property type="entry name" value="NADH-ubiquinone oxidoreductase 51kDa subunit, iron-sulphur binding domain"/>
    <property type="match status" value="1"/>
</dbReference>
<dbReference type="PROSITE" id="PS51379">
    <property type="entry name" value="4FE4S_FER_2"/>
    <property type="match status" value="2"/>
</dbReference>
<dbReference type="GO" id="GO:0016491">
    <property type="term" value="F:oxidoreductase activity"/>
    <property type="evidence" value="ECO:0007669"/>
    <property type="project" value="UniProtKB-KW"/>
</dbReference>
<dbReference type="RefSeq" id="WP_015778016.1">
    <property type="nucleotide sequence ID" value="NC_013171.1"/>
</dbReference>
<dbReference type="eggNOG" id="COG1894">
    <property type="taxonomic scope" value="Bacteria"/>
</dbReference>
<protein>
    <submittedName>
        <fullName evidence="7">NADH dehydrogenase (Quinone)</fullName>
        <ecNumber evidence="7">1.6.99.5</ecNumber>
    </submittedName>
</protein>
<dbReference type="InterPro" id="IPR017900">
    <property type="entry name" value="4Fe4S_Fe_S_CS"/>
</dbReference>
<feature type="domain" description="4Fe-4S ferredoxin-type" evidence="6">
    <location>
        <begin position="499"/>
        <end position="526"/>
    </location>
</feature>
<dbReference type="PROSITE" id="PS00198">
    <property type="entry name" value="4FE4S_FER_1"/>
    <property type="match status" value="2"/>
</dbReference>
<dbReference type="AlphaFoldDB" id="C7RI02"/>
<keyword evidence="3" id="KW-0479">Metal-binding</keyword>
<dbReference type="KEGG" id="apr:Apre_1086"/>
<dbReference type="PROSITE" id="PS00645">
    <property type="entry name" value="COMPLEX1_51K_2"/>
    <property type="match status" value="1"/>
</dbReference>
<feature type="domain" description="4Fe-4S ferredoxin-type" evidence="6">
    <location>
        <begin position="470"/>
        <end position="498"/>
    </location>
</feature>
<dbReference type="HOGENOM" id="CLU_014881_3_2_9"/>
<gene>
    <name evidence="7" type="ordered locus">Apre_1086</name>
</gene>
<dbReference type="EMBL" id="CP001708">
    <property type="protein sequence ID" value="ACV29113.1"/>
    <property type="molecule type" value="Genomic_DNA"/>
</dbReference>
<dbReference type="InterPro" id="IPR037207">
    <property type="entry name" value="Nuop51_4Fe4S-bd_sf"/>
</dbReference>
<dbReference type="InterPro" id="IPR019575">
    <property type="entry name" value="Nuop51_4Fe4S-bd"/>
</dbReference>
<evidence type="ECO:0000256" key="4">
    <source>
        <dbReference type="ARBA" id="ARBA00023004"/>
    </source>
</evidence>
<dbReference type="GO" id="GO:0008137">
    <property type="term" value="F:NADH dehydrogenase (ubiquinone) activity"/>
    <property type="evidence" value="ECO:0007669"/>
    <property type="project" value="InterPro"/>
</dbReference>
<dbReference type="Proteomes" id="UP000002294">
    <property type="component" value="Chromosome"/>
</dbReference>
<dbReference type="OrthoDB" id="9761899at2"/>
<dbReference type="SUPFAM" id="SSF142019">
    <property type="entry name" value="Nqo1 FMN-binding domain-like"/>
    <property type="match status" value="1"/>
</dbReference>
<dbReference type="Gene3D" id="3.40.50.11540">
    <property type="entry name" value="NADH-ubiquinone oxidoreductase 51kDa subunit"/>
    <property type="match status" value="1"/>
</dbReference>
<keyword evidence="5" id="KW-0411">Iron-sulfur</keyword>
<dbReference type="FunFam" id="1.20.1440.230:FF:000001">
    <property type="entry name" value="Mitochondrial NADH dehydrogenase flavoprotein 1"/>
    <property type="match status" value="1"/>
</dbReference>
<dbReference type="GO" id="GO:0046872">
    <property type="term" value="F:metal ion binding"/>
    <property type="evidence" value="ECO:0007669"/>
    <property type="project" value="UniProtKB-KW"/>
</dbReference>
<dbReference type="Pfam" id="PF10589">
    <property type="entry name" value="NADH_4Fe-4S"/>
    <property type="match status" value="1"/>
</dbReference>
<dbReference type="SUPFAM" id="SSF142984">
    <property type="entry name" value="Nqo1 middle domain-like"/>
    <property type="match status" value="1"/>
</dbReference>
<dbReference type="EC" id="1.6.99.5" evidence="7"/>
<sequence>MNKKELLDLKEKSLAELREKIDYSKIYEDDKGDFKLKGDFFENQKRLVLKNCGIIDPSSIEDYIGLDGYKALYKAIFELDRKEIIDIVKDSGLRGRGGAGFPTGRKWEAAFLQDTDIKYIICNADEGDPGAFMDRSVLELDPHSVLEAMAICARAIGSNKGFIYVRAEYPKAVRALEIAIDQAKKYNLLGDNILGSDFSFDIELRLGAGAFVCGEGTALMESIEGRRGMPRNKEYRTTVRGLWGKPTVINNVETFANIAQIINKGSAWFRSFGTEKSPGTKVFALSGKVKNAGLVEVEMGTSIDQIVYDIGKGIQNDKDAKAVQTGGPSGGCIPKRLFDTACDFESLGAIGSIMGSGGMVVMDEDDCMVDVARFFLEFSVDESCGKCTPCRIGNKRLFEMLDDITKGKANHETLDKLEELSEIVSEASLCGLGKSSPNPIISTMRYFYDEYEAHVNENKTCPSKRCISLLNYTIGEDCIGCGKCKRLCPNEAIAGEARKKHEINQDKCIKCGQCKDNCPINAIALA</sequence>
<dbReference type="InterPro" id="IPR017896">
    <property type="entry name" value="4Fe4S_Fe-S-bd"/>
</dbReference>
<keyword evidence="4" id="KW-0408">Iron</keyword>
<evidence type="ECO:0000259" key="6">
    <source>
        <dbReference type="PROSITE" id="PS51379"/>
    </source>
</evidence>
<dbReference type="InterPro" id="IPR001949">
    <property type="entry name" value="NADH-UbQ_OxRdtase_51kDa_CS"/>
</dbReference>
<dbReference type="InterPro" id="IPR037225">
    <property type="entry name" value="Nuo51_FMN-bd_sf"/>
</dbReference>
<dbReference type="InterPro" id="IPR011538">
    <property type="entry name" value="Nuo51_FMN-bd"/>
</dbReference>
<comment type="similarity">
    <text evidence="1">Belongs to the complex I 51 kDa subunit family.</text>
</comment>
<keyword evidence="8" id="KW-1185">Reference proteome</keyword>
<keyword evidence="2" id="KW-0004">4Fe-4S</keyword>
<dbReference type="SMART" id="SM00928">
    <property type="entry name" value="NADH_4Fe-4S"/>
    <property type="match status" value="1"/>
</dbReference>
<evidence type="ECO:0000256" key="5">
    <source>
        <dbReference type="ARBA" id="ARBA00023014"/>
    </source>
</evidence>
<dbReference type="Gene3D" id="3.30.70.20">
    <property type="match status" value="1"/>
</dbReference>
<dbReference type="GO" id="GO:0051539">
    <property type="term" value="F:4 iron, 4 sulfur cluster binding"/>
    <property type="evidence" value="ECO:0007669"/>
    <property type="project" value="UniProtKB-KW"/>
</dbReference>
<dbReference type="Gene3D" id="6.10.250.1450">
    <property type="match status" value="1"/>
</dbReference>